<dbReference type="GO" id="GO:0005634">
    <property type="term" value="C:nucleus"/>
    <property type="evidence" value="ECO:0007669"/>
    <property type="project" value="TreeGrafter"/>
</dbReference>
<feature type="compositionally biased region" description="Basic and acidic residues" evidence="1">
    <location>
        <begin position="156"/>
        <end position="165"/>
    </location>
</feature>
<dbReference type="GO" id="GO:0006325">
    <property type="term" value="P:chromatin organization"/>
    <property type="evidence" value="ECO:0007669"/>
    <property type="project" value="TreeGrafter"/>
</dbReference>
<proteinExistence type="predicted"/>
<feature type="region of interest" description="Disordered" evidence="1">
    <location>
        <begin position="156"/>
        <end position="198"/>
    </location>
</feature>
<dbReference type="PANTHER" id="PTHR21669">
    <property type="entry name" value="CAPZ-INTERACTING PROTEIN AND RELATED PROTEINS"/>
    <property type="match status" value="1"/>
</dbReference>
<dbReference type="EMBL" id="CM002870">
    <property type="protein sequence ID" value="KFK41011.1"/>
    <property type="molecule type" value="Genomic_DNA"/>
</dbReference>
<dbReference type="Gramene" id="KFK41011">
    <property type="protein sequence ID" value="KFK41011"/>
    <property type="gene ID" value="AALP_AA2G073700"/>
</dbReference>
<dbReference type="Pfam" id="PF08729">
    <property type="entry name" value="HUN"/>
    <property type="match status" value="1"/>
</dbReference>
<reference evidence="4" key="1">
    <citation type="journal article" date="2015" name="Nat. Plants">
        <title>Genome expansion of Arabis alpina linked with retrotransposition and reduced symmetric DNA methylation.</title>
        <authorList>
            <person name="Willing E.M."/>
            <person name="Rawat V."/>
            <person name="Mandakova T."/>
            <person name="Maumus F."/>
            <person name="James G.V."/>
            <person name="Nordstroem K.J."/>
            <person name="Becker C."/>
            <person name="Warthmann N."/>
            <person name="Chica C."/>
            <person name="Szarzynska B."/>
            <person name="Zytnicki M."/>
            <person name="Albani M.C."/>
            <person name="Kiefer C."/>
            <person name="Bergonzi S."/>
            <person name="Castaings L."/>
            <person name="Mateos J.L."/>
            <person name="Berns M.C."/>
            <person name="Bujdoso N."/>
            <person name="Piofczyk T."/>
            <person name="de Lorenzo L."/>
            <person name="Barrero-Sicilia C."/>
            <person name="Mateos I."/>
            <person name="Piednoel M."/>
            <person name="Hagmann J."/>
            <person name="Chen-Min-Tao R."/>
            <person name="Iglesias-Fernandez R."/>
            <person name="Schuster S.C."/>
            <person name="Alonso-Blanco C."/>
            <person name="Roudier F."/>
            <person name="Carbonero P."/>
            <person name="Paz-Ares J."/>
            <person name="Davis S.J."/>
            <person name="Pecinka A."/>
            <person name="Quesneville H."/>
            <person name="Colot V."/>
            <person name="Lysak M.A."/>
            <person name="Weigel D."/>
            <person name="Coupland G."/>
            <person name="Schneeberger K."/>
        </authorList>
    </citation>
    <scope>NUCLEOTIDE SEQUENCE [LARGE SCALE GENOMIC DNA]</scope>
    <source>
        <strain evidence="4">cv. Pajares</strain>
    </source>
</reference>
<gene>
    <name evidence="3" type="ordered locus">AALP_Aa2g073700</name>
</gene>
<evidence type="ECO:0000256" key="1">
    <source>
        <dbReference type="SAM" id="MobiDB-lite"/>
    </source>
</evidence>
<name>A0A087HFV9_ARAAL</name>
<accession>A0A087HFV9</accession>
<feature type="region of interest" description="Disordered" evidence="1">
    <location>
        <begin position="54"/>
        <end position="94"/>
    </location>
</feature>
<dbReference type="eggNOG" id="ENOG502QRNW">
    <property type="taxonomic scope" value="Eukaryota"/>
</dbReference>
<dbReference type="OMA" id="HIYSETT"/>
<dbReference type="OrthoDB" id="68076at2759"/>
<sequence length="226" mass="24764">MDEPNDVGSNSGESAKLSPKLLFAGDRKLLKVKLLEEETTIVSWKKLMKETSKGIVSSSVAHEPPPNANPNLESRIAPGQPAEGEVADQPHSNRFNAVIEKIERLYMGEDSSDGEELDGAPDDDEYDTEDSFIDDVELDAYFQVDNSAIKHDGFFVNRGKLERIEPSTTSNQQPKKRKRKESAKPNGDAVDVSRKQSKIVKTAGGKVAPLLANKVLNLFQNSSPGD</sequence>
<evidence type="ECO:0000259" key="2">
    <source>
        <dbReference type="Pfam" id="PF08729"/>
    </source>
</evidence>
<dbReference type="InterPro" id="IPR014840">
    <property type="entry name" value="HRD"/>
</dbReference>
<feature type="compositionally biased region" description="Acidic residues" evidence="1">
    <location>
        <begin position="110"/>
        <end position="130"/>
    </location>
</feature>
<organism evidence="3 4">
    <name type="scientific">Arabis alpina</name>
    <name type="common">Alpine rock-cress</name>
    <dbReference type="NCBI Taxonomy" id="50452"/>
    <lineage>
        <taxon>Eukaryota</taxon>
        <taxon>Viridiplantae</taxon>
        <taxon>Streptophyta</taxon>
        <taxon>Embryophyta</taxon>
        <taxon>Tracheophyta</taxon>
        <taxon>Spermatophyta</taxon>
        <taxon>Magnoliopsida</taxon>
        <taxon>eudicotyledons</taxon>
        <taxon>Gunneridae</taxon>
        <taxon>Pentapetalae</taxon>
        <taxon>rosids</taxon>
        <taxon>malvids</taxon>
        <taxon>Brassicales</taxon>
        <taxon>Brassicaceae</taxon>
        <taxon>Arabideae</taxon>
        <taxon>Arabis</taxon>
    </lineage>
</organism>
<protein>
    <recommendedName>
        <fullName evidence="2">Hpc2-related domain-containing protein</fullName>
    </recommendedName>
</protein>
<keyword evidence="4" id="KW-1185">Reference proteome</keyword>
<evidence type="ECO:0000313" key="4">
    <source>
        <dbReference type="Proteomes" id="UP000029120"/>
    </source>
</evidence>
<feature type="region of interest" description="Disordered" evidence="1">
    <location>
        <begin position="106"/>
        <end position="130"/>
    </location>
</feature>
<feature type="domain" description="Hpc2-related" evidence="2">
    <location>
        <begin position="114"/>
        <end position="162"/>
    </location>
</feature>
<dbReference type="AlphaFoldDB" id="A0A087HFV9"/>
<dbReference type="Proteomes" id="UP000029120">
    <property type="component" value="Chromosome 2"/>
</dbReference>
<dbReference type="PANTHER" id="PTHR21669:SF41">
    <property type="entry name" value="UBINUCLEIN-2"/>
    <property type="match status" value="1"/>
</dbReference>
<evidence type="ECO:0000313" key="3">
    <source>
        <dbReference type="EMBL" id="KFK41011.1"/>
    </source>
</evidence>